<reference evidence="2" key="2">
    <citation type="submission" date="2021-09" db="EMBL/GenBank/DDBJ databases">
        <authorList>
            <person name="Jia N."/>
            <person name="Wang J."/>
            <person name="Shi W."/>
            <person name="Du L."/>
            <person name="Sun Y."/>
            <person name="Zhan W."/>
            <person name="Jiang J."/>
            <person name="Wang Q."/>
            <person name="Zhang B."/>
            <person name="Ji P."/>
            <person name="Sakyi L.B."/>
            <person name="Cui X."/>
            <person name="Yuan T."/>
            <person name="Jiang B."/>
            <person name="Yang W."/>
            <person name="Lam T.T.-Y."/>
            <person name="Chang Q."/>
            <person name="Ding S."/>
            <person name="Wang X."/>
            <person name="Zhu J."/>
            <person name="Ruan X."/>
            <person name="Zhao L."/>
            <person name="Wei J."/>
            <person name="Que T."/>
            <person name="Du C."/>
            <person name="Cheng J."/>
            <person name="Dai P."/>
            <person name="Han X."/>
            <person name="Huang E."/>
            <person name="Gao Y."/>
            <person name="Liu J."/>
            <person name="Shao H."/>
            <person name="Ye R."/>
            <person name="Li L."/>
            <person name="Wei W."/>
            <person name="Wang X."/>
            <person name="Wang C."/>
            <person name="Huo Q."/>
            <person name="Li W."/>
            <person name="Guo W."/>
            <person name="Chen H."/>
            <person name="Chen S."/>
            <person name="Zhou L."/>
            <person name="Zhou L."/>
            <person name="Ni X."/>
            <person name="Tian J."/>
            <person name="Zhou Y."/>
            <person name="Sheng Y."/>
            <person name="Liu T."/>
            <person name="Pan Y."/>
            <person name="Xia L."/>
            <person name="Li J."/>
            <person name="Zhao F."/>
            <person name="Cao W."/>
        </authorList>
    </citation>
    <scope>NUCLEOTIDE SEQUENCE</scope>
    <source>
        <strain evidence="2">Rmic-2018</strain>
        <tissue evidence="2">Larvae</tissue>
    </source>
</reference>
<reference evidence="2" key="1">
    <citation type="journal article" date="2020" name="Cell">
        <title>Large-Scale Comparative Analyses of Tick Genomes Elucidate Their Genetic Diversity and Vector Capacities.</title>
        <authorList>
            <consortium name="Tick Genome and Microbiome Consortium (TIGMIC)"/>
            <person name="Jia N."/>
            <person name="Wang J."/>
            <person name="Shi W."/>
            <person name="Du L."/>
            <person name="Sun Y."/>
            <person name="Zhan W."/>
            <person name="Jiang J.F."/>
            <person name="Wang Q."/>
            <person name="Zhang B."/>
            <person name="Ji P."/>
            <person name="Bell-Sakyi L."/>
            <person name="Cui X.M."/>
            <person name="Yuan T.T."/>
            <person name="Jiang B.G."/>
            <person name="Yang W.F."/>
            <person name="Lam T.T."/>
            <person name="Chang Q.C."/>
            <person name="Ding S.J."/>
            <person name="Wang X.J."/>
            <person name="Zhu J.G."/>
            <person name="Ruan X.D."/>
            <person name="Zhao L."/>
            <person name="Wei J.T."/>
            <person name="Ye R.Z."/>
            <person name="Que T.C."/>
            <person name="Du C.H."/>
            <person name="Zhou Y.H."/>
            <person name="Cheng J.X."/>
            <person name="Dai P.F."/>
            <person name="Guo W.B."/>
            <person name="Han X.H."/>
            <person name="Huang E.J."/>
            <person name="Li L.F."/>
            <person name="Wei W."/>
            <person name="Gao Y.C."/>
            <person name="Liu J.Z."/>
            <person name="Shao H.Z."/>
            <person name="Wang X."/>
            <person name="Wang C.C."/>
            <person name="Yang T.C."/>
            <person name="Huo Q.B."/>
            <person name="Li W."/>
            <person name="Chen H.Y."/>
            <person name="Chen S.E."/>
            <person name="Zhou L.G."/>
            <person name="Ni X.B."/>
            <person name="Tian J.H."/>
            <person name="Sheng Y."/>
            <person name="Liu T."/>
            <person name="Pan Y.S."/>
            <person name="Xia L.Y."/>
            <person name="Li J."/>
            <person name="Zhao F."/>
            <person name="Cao W.C."/>
        </authorList>
    </citation>
    <scope>NUCLEOTIDE SEQUENCE</scope>
    <source>
        <strain evidence="2">Rmic-2018</strain>
    </source>
</reference>
<name>A0A9J6D8F8_RHIMP</name>
<gene>
    <name evidence="2" type="ORF">HPB51_001976</name>
</gene>
<evidence type="ECO:0000313" key="2">
    <source>
        <dbReference type="EMBL" id="KAH8018306.1"/>
    </source>
</evidence>
<feature type="region of interest" description="Disordered" evidence="1">
    <location>
        <begin position="292"/>
        <end position="334"/>
    </location>
</feature>
<feature type="region of interest" description="Disordered" evidence="1">
    <location>
        <begin position="67"/>
        <end position="105"/>
    </location>
</feature>
<keyword evidence="3" id="KW-1185">Reference proteome</keyword>
<proteinExistence type="predicted"/>
<dbReference type="Proteomes" id="UP000821866">
    <property type="component" value="Chromosome 8"/>
</dbReference>
<comment type="caution">
    <text evidence="2">The sequence shown here is derived from an EMBL/GenBank/DDBJ whole genome shotgun (WGS) entry which is preliminary data.</text>
</comment>
<feature type="region of interest" description="Disordered" evidence="1">
    <location>
        <begin position="1"/>
        <end position="45"/>
    </location>
</feature>
<dbReference type="AlphaFoldDB" id="A0A9J6D8F8"/>
<organism evidence="2 3">
    <name type="scientific">Rhipicephalus microplus</name>
    <name type="common">Cattle tick</name>
    <name type="synonym">Boophilus microplus</name>
    <dbReference type="NCBI Taxonomy" id="6941"/>
    <lineage>
        <taxon>Eukaryota</taxon>
        <taxon>Metazoa</taxon>
        <taxon>Ecdysozoa</taxon>
        <taxon>Arthropoda</taxon>
        <taxon>Chelicerata</taxon>
        <taxon>Arachnida</taxon>
        <taxon>Acari</taxon>
        <taxon>Parasitiformes</taxon>
        <taxon>Ixodida</taxon>
        <taxon>Ixodoidea</taxon>
        <taxon>Ixodidae</taxon>
        <taxon>Rhipicephalinae</taxon>
        <taxon>Rhipicephalus</taxon>
        <taxon>Boophilus</taxon>
    </lineage>
</organism>
<evidence type="ECO:0000256" key="1">
    <source>
        <dbReference type="SAM" id="MobiDB-lite"/>
    </source>
</evidence>
<sequence length="420" mass="46863">MGLRRAAYQRTLQAPRWRRRATTAHWPHPPDCYKRQQKQAKRLQPTRLRHASAAEMRLSRRQAGRLAIDVDKGLRRHSGGRQGPQLRRPPAHDVDKGPSSVSQKRVTCLARETPSPARYSAHLASQCDTGRPATRLVQPANLRSRNGIATAESNDEKVRRRESRVREEPCDCVLIVETARSDATANVLLAVPNHASAISPRGTQTRARLLVSGRIVTLRGRAIPSLRYLAFLSVAAHSDRRLNASVSEQARPICQRTTTEAERECPSGALVNYSEPERRAHATAVGALSTHNRLSARPQAAHCRDVTRRSAHARQAIDRGGQQRPNGRPSEGGDLAAPMFAWRLAAIVEARAHHARQLPPLVRWNRVARRDATDGSGAWETGDSQRVGGGASIRWSRKPHWLRPEIYVYISLLSENMFYC</sequence>
<evidence type="ECO:0000313" key="3">
    <source>
        <dbReference type="Proteomes" id="UP000821866"/>
    </source>
</evidence>
<protein>
    <submittedName>
        <fullName evidence="2">Uncharacterized protein</fullName>
    </submittedName>
</protein>
<accession>A0A9J6D8F8</accession>
<dbReference type="EMBL" id="JABSTU010000010">
    <property type="protein sequence ID" value="KAH8018306.1"/>
    <property type="molecule type" value="Genomic_DNA"/>
</dbReference>